<dbReference type="PANTHER" id="PTHR12784:SF28">
    <property type="entry name" value="PROTEIN SICKIE"/>
    <property type="match status" value="1"/>
</dbReference>
<feature type="compositionally biased region" description="Basic residues" evidence="2">
    <location>
        <begin position="780"/>
        <end position="791"/>
    </location>
</feature>
<feature type="compositionally biased region" description="Polar residues" evidence="2">
    <location>
        <begin position="725"/>
        <end position="734"/>
    </location>
</feature>
<keyword evidence="1" id="KW-0175">Coiled coil</keyword>
<dbReference type="SUPFAM" id="SSF47576">
    <property type="entry name" value="Calponin-homology domain, CH-domain"/>
    <property type="match status" value="1"/>
</dbReference>
<feature type="region of interest" description="Disordered" evidence="2">
    <location>
        <begin position="1"/>
        <end position="114"/>
    </location>
</feature>
<feature type="region of interest" description="Disordered" evidence="2">
    <location>
        <begin position="1719"/>
        <end position="1762"/>
    </location>
</feature>
<evidence type="ECO:0000256" key="2">
    <source>
        <dbReference type="SAM" id="MobiDB-lite"/>
    </source>
</evidence>
<dbReference type="WBParaSite" id="SRDH1_85870.1">
    <property type="protein sequence ID" value="SRDH1_85870.1"/>
    <property type="gene ID" value="SRDH1_85870"/>
</dbReference>
<feature type="compositionally biased region" description="Low complexity" evidence="2">
    <location>
        <begin position="982"/>
        <end position="992"/>
    </location>
</feature>
<feature type="region of interest" description="Disordered" evidence="2">
    <location>
        <begin position="982"/>
        <end position="1034"/>
    </location>
</feature>
<feature type="compositionally biased region" description="Basic and acidic residues" evidence="2">
    <location>
        <begin position="862"/>
        <end position="872"/>
    </location>
</feature>
<dbReference type="PANTHER" id="PTHR12784">
    <property type="entry name" value="STEERIN"/>
    <property type="match status" value="1"/>
</dbReference>
<sequence>MNTNHINSEYNVSQSSRTTTTTTSDTDIDGIYSDDTESMINHARSSPMNESIDTIANTTRMTPTSTPTTTPPSLTPKSNTDDDDNVEDDDDDQSERDGNHHHTYDTNSHTTIDEDLMTSYEASIDIEYNENIMNINNNHDELHNALIDESFPVNLPNSMKKTEKQVTFQDIVEISSFYSITNESQESITHHYEDGDDEKEDDYNDDDDDEDLDEEEMKVIEKKSVNKKLKNGINSNDHKGGLVLTTAAVGKQNIKNSSDSNEILSEKDLLSLYTDWANHYLEKANYSNLIKNIQKDLSNGLLLADIIHAVANIKVQRLCQNPKTSAQSLHNVLACFQVLQLLGIETNGFTAQDIVDSKLKYILGLFFNLSKFKQQTRQLKQSQVYPTSSTSSFFSTSTEVAYTSSMIQLQKNHIPNEPDIHYYHHDHPQDSLIVKENHLHCQHQSIPPRPPSRTTTTTTITTTTTTTTTITTTTTTTTNNLNSSLSKQSKYQSVNKQENILTGQLKSPIKTNNNEVSNPCYSSPLILNKNITNQHIHGINASLNFTKPNVTSLRFPSSIIINTTYNSTLPSSTNSICNAKPLSPQHQLNSRQFIPRANHLGDIKGKSQKLNQSYKKSYDYQNISSCTVNSDTSNPCNSISSSSTRSNKLQQKTLTTPISSSLSSTRITTTTTTTTSITTVTATSPTTPTVPTTLIWNNKQQYRQLNTSSDVVYDSTTTTTTTTTDELLSQQQNKLSEHKSAPVGISTNHLNKLNICNQFKASSFERSGLKSVSDLNIKSSKPKPNHHHNNQKQRNSPSPKKPSINKLSPSENKFTTGSISPPSSSTSSPLSGIPMPRQFNLYQQSNMNSYHMSSSSSSSSSKIKESPTKLDRIPYLNSPSQNQSTIDNHSMNNTTYNNNNLNISSIDNTYQSTNIQPRITLSQYYHTTQKQYPYYNQSITSMNKLSGNINHTTSNTTTNNTTITTPMTIHQPNTNQTIKHITTSQEISSSSTNYPPPLPPPPLPHHHNHHSHHQQQQHQHHPIQHPNTFISGTNEFQHPMIPERSHSINPISSSTTQPLMSNYLHDTRRYMTGNSIFEQRPNPQHQFQPTQQIHQSNSHIIKTGIPYSNDTNVICSTVNQSVPMGLPPTPPSFTQYTQIHNHPSNINIQQYTPIIQPFVPPISYRPAAQAPNSNFMPISHCNYSNVTNIAPAVAMTTTTITTTTISTINGITTTTTTVNKNNAFINRRVRIQDSSSQAQNLSNHQSMHSGQQMNTTTKTRQEMNVTTTTTATATSSGGAPNNLTYKHLPNMSSQTQNVKEITNPSSETIHSNHFPYQSETFNSIQPTGIYTTVSTSSGITSVTIANTTLTINRTEQQSSTPINNNPSISSSSYHRSLSKKPTDNTEQRRKARELYVALKQRYPSTNHNNSVNPSHRHQHQHQNHHHINADDDDHLSQTQTSDIKTLIKTNQNNETINVLEEHIDCSESNIQMIPSKFIEINRNDPDHHHHHHQQQQQPNLCVSKTTNPLQSNSINETMQQPCIKTDNNYQIHRTYCGYQSDSAMDSNDLLNHNSNLTLPFHTKQLYNSNIIGSLPRNLHHSYSTVYQSKMFNLNPMKPSTNHEQQQQQQGGVGGAAGERRDEEENLGNYARRMHERLQEGMREAQESLWMPDLPELNKMNRLSSSSSMNNNGNNSSSITQLSDGITNLSSSMDRKKRTILKEIKSEQTTQIKNFNNKIENSNMDNHLSPSPSSPPPPSSPSASSPSTSSPSTSLFTNSISNNNNHSPLNSRLYWCNKLHNNQPMINNYNLQSIHNNEYSNMDIKNGVCSDVEDLLNQHERRLMSTSGNDSDKNVNELIKFNSASDTEEFLSNDYRIQASIRAMNYGHMGCDPIQPSSYNWLRKVNNNETVGDGLHNRYFIPPRLCNLDSSINQSDGFVSTSGISQQQSLLTRARRRQIDGRSLSSSIAKHDDAERIYGIVPLSPSYLYNQFMPSTGLMIKGMMSNSSSSSTRTNQDNEIHFPGTISAPPGTPIKLPYAAPASLIGTTSGFSCPESGSQIINGLGVNGSRLSLTSNGSCVSTVEEKQAEEIQKLKRKLEQAEKKVNELTTQLTTNVSV</sequence>
<feature type="compositionally biased region" description="Low complexity" evidence="2">
    <location>
        <begin position="630"/>
        <end position="660"/>
    </location>
</feature>
<protein>
    <submittedName>
        <fullName evidence="5">Protein kinase domain-containing protein</fullName>
    </submittedName>
</protein>
<feature type="compositionally biased region" description="Basic residues" evidence="2">
    <location>
        <begin position="1414"/>
        <end position="1426"/>
    </location>
</feature>
<feature type="compositionally biased region" description="Pro residues" evidence="2">
    <location>
        <begin position="994"/>
        <end position="1003"/>
    </location>
</feature>
<feature type="compositionally biased region" description="Polar residues" evidence="2">
    <location>
        <begin position="1402"/>
        <end position="1413"/>
    </location>
</feature>
<feature type="compositionally biased region" description="Low complexity" evidence="2">
    <location>
        <begin position="1663"/>
        <end position="1677"/>
    </location>
</feature>
<dbReference type="Proteomes" id="UP000050792">
    <property type="component" value="Unassembled WGS sequence"/>
</dbReference>
<feature type="compositionally biased region" description="Low complexity" evidence="2">
    <location>
        <begin position="58"/>
        <end position="68"/>
    </location>
</feature>
<dbReference type="Gene3D" id="1.10.418.10">
    <property type="entry name" value="Calponin-like domain"/>
    <property type="match status" value="1"/>
</dbReference>
<feature type="compositionally biased region" description="Polar residues" evidence="2">
    <location>
        <begin position="1678"/>
        <end position="1690"/>
    </location>
</feature>
<dbReference type="PROSITE" id="PS50021">
    <property type="entry name" value="CH"/>
    <property type="match status" value="1"/>
</dbReference>
<dbReference type="InterPro" id="IPR001715">
    <property type="entry name" value="CH_dom"/>
</dbReference>
<feature type="compositionally biased region" description="Polar residues" evidence="2">
    <location>
        <begin position="43"/>
        <end position="57"/>
    </location>
</feature>
<accession>A0AA85GCF9</accession>
<evidence type="ECO:0000259" key="3">
    <source>
        <dbReference type="PROSITE" id="PS50021"/>
    </source>
</evidence>
<dbReference type="Pfam" id="PF00307">
    <property type="entry name" value="CH"/>
    <property type="match status" value="1"/>
</dbReference>
<feature type="region of interest" description="Disordered" evidence="2">
    <location>
        <begin position="628"/>
        <end position="660"/>
    </location>
</feature>
<name>A0AA85GCF9_9TREM</name>
<feature type="compositionally biased region" description="Basic and acidic residues" evidence="2">
    <location>
        <begin position="95"/>
        <end position="104"/>
    </location>
</feature>
<feature type="compositionally biased region" description="Polar residues" evidence="2">
    <location>
        <begin position="805"/>
        <end position="814"/>
    </location>
</feature>
<dbReference type="InterPro" id="IPR039041">
    <property type="entry name" value="Nav/unc-53"/>
</dbReference>
<proteinExistence type="predicted"/>
<dbReference type="CDD" id="cd21212">
    <property type="entry name" value="CH_NAV2-like"/>
    <property type="match status" value="1"/>
</dbReference>
<feature type="region of interest" description="Disordered" evidence="2">
    <location>
        <begin position="1354"/>
        <end position="1389"/>
    </location>
</feature>
<feature type="region of interest" description="Disordered" evidence="2">
    <location>
        <begin position="775"/>
        <end position="836"/>
    </location>
</feature>
<feature type="region of interest" description="Disordered" evidence="2">
    <location>
        <begin position="185"/>
        <end position="214"/>
    </location>
</feature>
<feature type="compositionally biased region" description="Low complexity" evidence="2">
    <location>
        <begin position="13"/>
        <end position="25"/>
    </location>
</feature>
<feature type="compositionally biased region" description="Basic residues" evidence="2">
    <location>
        <begin position="1004"/>
        <end position="1023"/>
    </location>
</feature>
<dbReference type="SMART" id="SM00033">
    <property type="entry name" value="CH"/>
    <property type="match status" value="1"/>
</dbReference>
<feature type="region of interest" description="Disordered" evidence="2">
    <location>
        <begin position="1233"/>
        <end position="1261"/>
    </location>
</feature>
<evidence type="ECO:0000313" key="5">
    <source>
        <dbReference type="WBParaSite" id="SRDH1_85870.1"/>
    </source>
</evidence>
<feature type="region of interest" description="Disordered" evidence="2">
    <location>
        <begin position="1401"/>
        <end position="1437"/>
    </location>
</feature>
<evidence type="ECO:0000313" key="4">
    <source>
        <dbReference type="Proteomes" id="UP000050792"/>
    </source>
</evidence>
<organism evidence="4 5">
    <name type="scientific">Schistosoma rodhaini</name>
    <dbReference type="NCBI Taxonomy" id="6188"/>
    <lineage>
        <taxon>Eukaryota</taxon>
        <taxon>Metazoa</taxon>
        <taxon>Spiralia</taxon>
        <taxon>Lophotrochozoa</taxon>
        <taxon>Platyhelminthes</taxon>
        <taxon>Trematoda</taxon>
        <taxon>Digenea</taxon>
        <taxon>Strigeidida</taxon>
        <taxon>Schistosomatoidea</taxon>
        <taxon>Schistosomatidae</taxon>
        <taxon>Schistosoma</taxon>
    </lineage>
</organism>
<feature type="compositionally biased region" description="Acidic residues" evidence="2">
    <location>
        <begin position="194"/>
        <end position="214"/>
    </location>
</feature>
<feature type="domain" description="Calponin-homology (CH)" evidence="3">
    <location>
        <begin position="267"/>
        <end position="374"/>
    </location>
</feature>
<feature type="region of interest" description="Disordered" evidence="2">
    <location>
        <begin position="1481"/>
        <end position="1505"/>
    </location>
</feature>
<dbReference type="InterPro" id="IPR036872">
    <property type="entry name" value="CH_dom_sf"/>
</dbReference>
<feature type="coiled-coil region" evidence="1">
    <location>
        <begin position="2060"/>
        <end position="2090"/>
    </location>
</feature>
<feature type="compositionally biased region" description="Low complexity" evidence="2">
    <location>
        <begin position="1740"/>
        <end position="1753"/>
    </location>
</feature>
<evidence type="ECO:0000256" key="1">
    <source>
        <dbReference type="SAM" id="Coils"/>
    </source>
</evidence>
<feature type="region of interest" description="Disordered" evidence="2">
    <location>
        <begin position="1659"/>
        <end position="1690"/>
    </location>
</feature>
<feature type="region of interest" description="Disordered" evidence="2">
    <location>
        <begin position="849"/>
        <end position="884"/>
    </location>
</feature>
<feature type="compositionally biased region" description="Acidic residues" evidence="2">
    <location>
        <begin position="81"/>
        <end position="94"/>
    </location>
</feature>
<feature type="compositionally biased region" description="Low complexity" evidence="2">
    <location>
        <begin position="815"/>
        <end position="834"/>
    </location>
</feature>
<feature type="compositionally biased region" description="Low complexity" evidence="2">
    <location>
        <begin position="1358"/>
        <end position="1372"/>
    </location>
</feature>
<feature type="region of interest" description="Disordered" evidence="2">
    <location>
        <begin position="721"/>
        <end position="742"/>
    </location>
</feature>
<feature type="region of interest" description="Disordered" evidence="2">
    <location>
        <begin position="1595"/>
        <end position="1621"/>
    </location>
</feature>
<keyword evidence="4" id="KW-1185">Reference proteome</keyword>
<reference evidence="5" key="2">
    <citation type="submission" date="2023-11" db="UniProtKB">
        <authorList>
            <consortium name="WormBaseParasite"/>
        </authorList>
    </citation>
    <scope>IDENTIFICATION</scope>
</reference>
<feature type="compositionally biased region" description="Polar residues" evidence="2">
    <location>
        <begin position="1"/>
        <end position="12"/>
    </location>
</feature>
<reference evidence="4" key="1">
    <citation type="submission" date="2022-06" db="EMBL/GenBank/DDBJ databases">
        <authorList>
            <person name="Berger JAMES D."/>
            <person name="Berger JAMES D."/>
        </authorList>
    </citation>
    <scope>NUCLEOTIDE SEQUENCE [LARGE SCALE GENOMIC DNA]</scope>
</reference>
<dbReference type="GO" id="GO:0022008">
    <property type="term" value="P:neurogenesis"/>
    <property type="evidence" value="ECO:0007669"/>
    <property type="project" value="InterPro"/>
</dbReference>
<feature type="compositionally biased region" description="Acidic residues" evidence="2">
    <location>
        <begin position="26"/>
        <end position="37"/>
    </location>
</feature>